<gene>
    <name evidence="1" type="ORF">TeGR_g7572</name>
</gene>
<proteinExistence type="predicted"/>
<accession>A0ABQ6M9N9</accession>
<dbReference type="Proteomes" id="UP001165060">
    <property type="component" value="Unassembled WGS sequence"/>
</dbReference>
<comment type="caution">
    <text evidence="1">The sequence shown here is derived from an EMBL/GenBank/DDBJ whole genome shotgun (WGS) entry which is preliminary data.</text>
</comment>
<dbReference type="EMBL" id="BRYB01002594">
    <property type="protein sequence ID" value="GMI22251.1"/>
    <property type="molecule type" value="Genomic_DNA"/>
</dbReference>
<reference evidence="1 2" key="1">
    <citation type="journal article" date="2023" name="Commun. Biol.">
        <title>Genome analysis of Parmales, the sister group of diatoms, reveals the evolutionary specialization of diatoms from phago-mixotrophs to photoautotrophs.</title>
        <authorList>
            <person name="Ban H."/>
            <person name="Sato S."/>
            <person name="Yoshikawa S."/>
            <person name="Yamada K."/>
            <person name="Nakamura Y."/>
            <person name="Ichinomiya M."/>
            <person name="Sato N."/>
            <person name="Blanc-Mathieu R."/>
            <person name="Endo H."/>
            <person name="Kuwata A."/>
            <person name="Ogata H."/>
        </authorList>
    </citation>
    <scope>NUCLEOTIDE SEQUENCE [LARGE SCALE GENOMIC DNA]</scope>
</reference>
<sequence>SVLSFPPSASSLSSSPSSSELLVLDAASNPLQPAVAPRDPAPPPDTQLQEFRQLLTSPDPPASRLLAAVSSSCTDLSSCRNFLSLLPKVRSEPVILRIIEVVAAVLPELRSSVATDAEEQVRALLKNALVWKDVWEHCSENAAEYSHASYQAAGVPAPLSLPGTIDALHLHLSPPRLTTSTPSRLAFLSNLFSPLLTSVFAVKPVQRAVALTGLPPESVQSGFAEFFLDRHGRAAPAEDNGAFQFVHAASLSSPPGPLRRLAAFGPAIEASSSPAAAGALCALAKAALGRAAATREAKTFGLEDAAGELDEWRGVEERLRVWGVVHGAFEGAGKGAAIAGRSLREFEEKEMFQWLAEHEVACGERPTPLLESFPGSRDPGLLGLHRAVAFANAWRGDLANAGLLASALLRPLFRAAFYGWDCEVLEFSEDEVGEFWGDKAWWEGVCGAMQVCLELGLEVGGGGEAGGEEAGGLTRSPFLAGIASNPAANPDSARVHLAAVLATRMALTMVDVAEEGEEGERHEDSSALASAFDEIAGLTPPACDPSVLFLSDSLAAALPPPPPSSPTAKTAQSMSAQQIAFMQAVVARGEADHVSVIALGSAWGVSTGSISALYFTAMWWAGRDRSVAEVLSLVPAASLDARLVVGEGIRIVCWRLALSLKDMKKLFGRNANSVYSQLDADITMYVKETREGVWGADGGRQLRETTSLNETVDLVLALMRFNQLVPEGEEDKVEGADKLHSLSILGKTLIACLKREEAKRSKQAATKS</sequence>
<name>A0ABQ6M9N9_9STRA</name>
<keyword evidence="2" id="KW-1185">Reference proteome</keyword>
<protein>
    <submittedName>
        <fullName evidence="1">Uncharacterized protein</fullName>
    </submittedName>
</protein>
<feature type="non-terminal residue" evidence="1">
    <location>
        <position position="1"/>
    </location>
</feature>
<organism evidence="1 2">
    <name type="scientific">Tetraparma gracilis</name>
    <dbReference type="NCBI Taxonomy" id="2962635"/>
    <lineage>
        <taxon>Eukaryota</taxon>
        <taxon>Sar</taxon>
        <taxon>Stramenopiles</taxon>
        <taxon>Ochrophyta</taxon>
        <taxon>Bolidophyceae</taxon>
        <taxon>Parmales</taxon>
        <taxon>Triparmaceae</taxon>
        <taxon>Tetraparma</taxon>
    </lineage>
</organism>
<evidence type="ECO:0000313" key="1">
    <source>
        <dbReference type="EMBL" id="GMI22251.1"/>
    </source>
</evidence>
<evidence type="ECO:0000313" key="2">
    <source>
        <dbReference type="Proteomes" id="UP001165060"/>
    </source>
</evidence>